<evidence type="ECO:0000313" key="5">
    <source>
        <dbReference type="Proteomes" id="UP000815325"/>
    </source>
</evidence>
<dbReference type="PANTHER" id="PTHR43619">
    <property type="entry name" value="S-ADENOSYL-L-METHIONINE-DEPENDENT METHYLTRANSFERASE YKTD-RELATED"/>
    <property type="match status" value="1"/>
</dbReference>
<accession>A0ABQ7G0K2</accession>
<name>A0ABQ7G0K2_DUNSA</name>
<dbReference type="InterPro" id="IPR029063">
    <property type="entry name" value="SAM-dependent_MTases_sf"/>
</dbReference>
<organism evidence="4 5">
    <name type="scientific">Dunaliella salina</name>
    <name type="common">Green alga</name>
    <name type="synonym">Protococcus salinus</name>
    <dbReference type="NCBI Taxonomy" id="3046"/>
    <lineage>
        <taxon>Eukaryota</taxon>
        <taxon>Viridiplantae</taxon>
        <taxon>Chlorophyta</taxon>
        <taxon>core chlorophytes</taxon>
        <taxon>Chlorophyceae</taxon>
        <taxon>CS clade</taxon>
        <taxon>Chlamydomonadales</taxon>
        <taxon>Dunaliellaceae</taxon>
        <taxon>Dunaliella</taxon>
    </lineage>
</organism>
<dbReference type="PANTHER" id="PTHR43619:SF2">
    <property type="entry name" value="S-ADENOSYL-L-METHIONINE-DEPENDENT METHYLTRANSFERASES SUPERFAMILY PROTEIN"/>
    <property type="match status" value="1"/>
</dbReference>
<evidence type="ECO:0000256" key="2">
    <source>
        <dbReference type="ARBA" id="ARBA00022679"/>
    </source>
</evidence>
<protein>
    <submittedName>
        <fullName evidence="4">S-adenosyl-L-methionine-dependent methyltransferase</fullName>
    </submittedName>
</protein>
<evidence type="ECO:0000313" key="4">
    <source>
        <dbReference type="EMBL" id="KAF5828129.1"/>
    </source>
</evidence>
<feature type="signal peptide" evidence="3">
    <location>
        <begin position="1"/>
        <end position="17"/>
    </location>
</feature>
<reference evidence="4" key="1">
    <citation type="submission" date="2017-08" db="EMBL/GenBank/DDBJ databases">
        <authorList>
            <person name="Polle J.E."/>
            <person name="Barry K."/>
            <person name="Cushman J."/>
            <person name="Schmutz J."/>
            <person name="Tran D."/>
            <person name="Hathwaick L.T."/>
            <person name="Yim W.C."/>
            <person name="Jenkins J."/>
            <person name="Mckie-Krisberg Z.M."/>
            <person name="Prochnik S."/>
            <person name="Lindquist E."/>
            <person name="Dockter R.B."/>
            <person name="Adam C."/>
            <person name="Molina H."/>
            <person name="Bunkerborg J."/>
            <person name="Jin E."/>
            <person name="Buchheim M."/>
            <person name="Magnuson J."/>
        </authorList>
    </citation>
    <scope>NUCLEOTIDE SEQUENCE</scope>
    <source>
        <strain evidence="4">CCAP 19/18</strain>
    </source>
</reference>
<dbReference type="GO" id="GO:0032259">
    <property type="term" value="P:methylation"/>
    <property type="evidence" value="ECO:0007669"/>
    <property type="project" value="UniProtKB-KW"/>
</dbReference>
<dbReference type="Gene3D" id="3.40.50.150">
    <property type="entry name" value="Vaccinia Virus protein VP39"/>
    <property type="match status" value="1"/>
</dbReference>
<evidence type="ECO:0000256" key="1">
    <source>
        <dbReference type="ARBA" id="ARBA00022603"/>
    </source>
</evidence>
<dbReference type="GO" id="GO:0008168">
    <property type="term" value="F:methyltransferase activity"/>
    <property type="evidence" value="ECO:0007669"/>
    <property type="project" value="UniProtKB-KW"/>
</dbReference>
<dbReference type="SUPFAM" id="SSF53335">
    <property type="entry name" value="S-adenosyl-L-methionine-dependent methyltransferases"/>
    <property type="match status" value="1"/>
</dbReference>
<proteinExistence type="predicted"/>
<keyword evidence="1 4" id="KW-0489">Methyltransferase</keyword>
<comment type="caution">
    <text evidence="4">The sequence shown here is derived from an EMBL/GenBank/DDBJ whole genome shotgun (WGS) entry which is preliminary data.</text>
</comment>
<keyword evidence="2" id="KW-0808">Transferase</keyword>
<gene>
    <name evidence="4" type="ORF">DUNSADRAFT_18169</name>
</gene>
<keyword evidence="3" id="KW-0732">Signal</keyword>
<dbReference type="Pfam" id="PF04072">
    <property type="entry name" value="LCM"/>
    <property type="match status" value="1"/>
</dbReference>
<dbReference type="Proteomes" id="UP000815325">
    <property type="component" value="Unassembled WGS sequence"/>
</dbReference>
<keyword evidence="5" id="KW-1185">Reference proteome</keyword>
<feature type="chain" id="PRO_5046106466" evidence="3">
    <location>
        <begin position="18"/>
        <end position="267"/>
    </location>
</feature>
<dbReference type="InterPro" id="IPR007213">
    <property type="entry name" value="Ppm1/Ppm2/Tcmp"/>
</dbReference>
<sequence>MNFTWISVLHFVGPVGAQRAERLRSAAEAEAGPGKHPYFAARGLVLDQEVEQALQTLHKRNPGSRLQVVNVGCGMDTRPWRLHFPPDVSWTDVDTPEIIDLKRKLLIEQVSSEAGSFKEALQQTAHDPKLPTLWIMEGLLYYLGVAACEALFKDASELCPCCSWVIASMVTKECMHAIQRAATEGLCNPSFYFHSNYEDLLGTDGKGGSGSLADGLGWSLQRLTPDISHCLQEGSAMCYPAYPAALMKAPYVHQLRDVERIALLMRK</sequence>
<dbReference type="EMBL" id="MU070357">
    <property type="protein sequence ID" value="KAF5828129.1"/>
    <property type="molecule type" value="Genomic_DNA"/>
</dbReference>
<evidence type="ECO:0000256" key="3">
    <source>
        <dbReference type="SAM" id="SignalP"/>
    </source>
</evidence>